<proteinExistence type="predicted"/>
<dbReference type="InterPro" id="IPR035984">
    <property type="entry name" value="Acyl-CoA-binding_sf"/>
</dbReference>
<dbReference type="Gene3D" id="1.20.80.10">
    <property type="match status" value="1"/>
</dbReference>
<evidence type="ECO:0000313" key="7">
    <source>
        <dbReference type="EMBL" id="TFY73888.1"/>
    </source>
</evidence>
<name>A0A4Y9ZJQ3_9AGAM</name>
<dbReference type="Pfam" id="PF00887">
    <property type="entry name" value="ACBP"/>
    <property type="match status" value="1"/>
</dbReference>
<sequence>MQIYGLFKLVTVAPTPNTSRPSFFDMTGRAKWDAWAQASKQYEGNLPDAEKHYLDIARSLGWTEGKSASGSTEPQQNEMQGSGLGGLGVSVSTMAPPSSEEQEDTSKLHALVVDDKFEELTAFLDANPQVDINARDNYGYTPLHLASDRGHLAITKLLLQKGADKDWKDPDEFTPVELANFAGHDAIVALLQPKSSPS</sequence>
<dbReference type="PROSITE" id="PS50088">
    <property type="entry name" value="ANK_REPEAT"/>
    <property type="match status" value="1"/>
</dbReference>
<evidence type="ECO:0000256" key="2">
    <source>
        <dbReference type="ARBA" id="ARBA00023043"/>
    </source>
</evidence>
<keyword evidence="3" id="KW-0446">Lipid-binding</keyword>
<dbReference type="SUPFAM" id="SSF47027">
    <property type="entry name" value="Acyl-CoA binding protein"/>
    <property type="match status" value="1"/>
</dbReference>
<dbReference type="Proteomes" id="UP000298061">
    <property type="component" value="Unassembled WGS sequence"/>
</dbReference>
<dbReference type="Pfam" id="PF12796">
    <property type="entry name" value="Ank_2"/>
    <property type="match status" value="1"/>
</dbReference>
<protein>
    <recommendedName>
        <fullName evidence="6">ACB domain-containing protein</fullName>
    </recommendedName>
</protein>
<organism evidence="7 8">
    <name type="scientific">Hericium alpestre</name>
    <dbReference type="NCBI Taxonomy" id="135208"/>
    <lineage>
        <taxon>Eukaryota</taxon>
        <taxon>Fungi</taxon>
        <taxon>Dikarya</taxon>
        <taxon>Basidiomycota</taxon>
        <taxon>Agaricomycotina</taxon>
        <taxon>Agaricomycetes</taxon>
        <taxon>Russulales</taxon>
        <taxon>Hericiaceae</taxon>
        <taxon>Hericium</taxon>
    </lineage>
</organism>
<keyword evidence="1" id="KW-0677">Repeat</keyword>
<keyword evidence="2 4" id="KW-0040">ANK repeat</keyword>
<feature type="repeat" description="ANK" evidence="4">
    <location>
        <begin position="138"/>
        <end position="170"/>
    </location>
</feature>
<dbReference type="PROSITE" id="PS50297">
    <property type="entry name" value="ANK_REP_REGION"/>
    <property type="match status" value="1"/>
</dbReference>
<evidence type="ECO:0000256" key="3">
    <source>
        <dbReference type="ARBA" id="ARBA00023121"/>
    </source>
</evidence>
<evidence type="ECO:0000256" key="1">
    <source>
        <dbReference type="ARBA" id="ARBA00022737"/>
    </source>
</evidence>
<feature type="region of interest" description="Disordered" evidence="5">
    <location>
        <begin position="65"/>
        <end position="106"/>
    </location>
</feature>
<evidence type="ECO:0000259" key="6">
    <source>
        <dbReference type="PROSITE" id="PS51228"/>
    </source>
</evidence>
<evidence type="ECO:0000313" key="8">
    <source>
        <dbReference type="Proteomes" id="UP000298061"/>
    </source>
</evidence>
<dbReference type="PROSITE" id="PS51228">
    <property type="entry name" value="ACB_2"/>
    <property type="match status" value="1"/>
</dbReference>
<dbReference type="PANTHER" id="PTHR24119">
    <property type="entry name" value="ACYL-COA-BINDING DOMAIN-CONTAINING PROTEIN 6"/>
    <property type="match status" value="1"/>
</dbReference>
<dbReference type="EMBL" id="SFCI01002453">
    <property type="protein sequence ID" value="TFY73888.1"/>
    <property type="molecule type" value="Genomic_DNA"/>
</dbReference>
<dbReference type="InterPro" id="IPR014352">
    <property type="entry name" value="FERM/acyl-CoA-bd_prot_sf"/>
</dbReference>
<evidence type="ECO:0000256" key="5">
    <source>
        <dbReference type="SAM" id="MobiDB-lite"/>
    </source>
</evidence>
<feature type="compositionally biased region" description="Polar residues" evidence="5">
    <location>
        <begin position="66"/>
        <end position="80"/>
    </location>
</feature>
<evidence type="ECO:0000256" key="4">
    <source>
        <dbReference type="PROSITE-ProRule" id="PRU00023"/>
    </source>
</evidence>
<dbReference type="GO" id="GO:0000062">
    <property type="term" value="F:fatty-acyl-CoA binding"/>
    <property type="evidence" value="ECO:0007669"/>
    <property type="project" value="InterPro"/>
</dbReference>
<dbReference type="SUPFAM" id="SSF48403">
    <property type="entry name" value="Ankyrin repeat"/>
    <property type="match status" value="1"/>
</dbReference>
<accession>A0A4Y9ZJQ3</accession>
<dbReference type="STRING" id="135208.A0A4Y9ZJQ3"/>
<dbReference type="Gene3D" id="1.25.40.20">
    <property type="entry name" value="Ankyrin repeat-containing domain"/>
    <property type="match status" value="1"/>
</dbReference>
<dbReference type="OrthoDB" id="341259at2759"/>
<keyword evidence="8" id="KW-1185">Reference proteome</keyword>
<dbReference type="SMART" id="SM00248">
    <property type="entry name" value="ANK"/>
    <property type="match status" value="1"/>
</dbReference>
<dbReference type="AlphaFoldDB" id="A0A4Y9ZJQ3"/>
<dbReference type="InterPro" id="IPR036770">
    <property type="entry name" value="Ankyrin_rpt-contain_sf"/>
</dbReference>
<feature type="domain" description="ACB" evidence="6">
    <location>
        <begin position="1"/>
        <end position="66"/>
    </location>
</feature>
<dbReference type="InterPro" id="IPR000582">
    <property type="entry name" value="Acyl-CoA-binding_protein"/>
</dbReference>
<dbReference type="InterPro" id="IPR002110">
    <property type="entry name" value="Ankyrin_rpt"/>
</dbReference>
<reference evidence="7 8" key="1">
    <citation type="submission" date="2019-02" db="EMBL/GenBank/DDBJ databases">
        <title>Genome sequencing of the rare red list fungi Hericium alpestre (H. flagellum).</title>
        <authorList>
            <person name="Buettner E."/>
            <person name="Kellner H."/>
        </authorList>
    </citation>
    <scope>NUCLEOTIDE SEQUENCE [LARGE SCALE GENOMIC DNA]</scope>
    <source>
        <strain evidence="7 8">DSM 108284</strain>
    </source>
</reference>
<dbReference type="PANTHER" id="PTHR24119:SF0">
    <property type="entry name" value="ACYL-COA-BINDING DOMAIN-CONTAINING PROTEIN 6"/>
    <property type="match status" value="1"/>
</dbReference>
<comment type="caution">
    <text evidence="7">The sequence shown here is derived from an EMBL/GenBank/DDBJ whole genome shotgun (WGS) entry which is preliminary data.</text>
</comment>
<gene>
    <name evidence="7" type="ORF">EWM64_g10126</name>
</gene>